<organism evidence="1 2">
    <name type="scientific">Flavobacterium agricola</name>
    <dbReference type="NCBI Taxonomy" id="2870839"/>
    <lineage>
        <taxon>Bacteria</taxon>
        <taxon>Pseudomonadati</taxon>
        <taxon>Bacteroidota</taxon>
        <taxon>Flavobacteriia</taxon>
        <taxon>Flavobacteriales</taxon>
        <taxon>Flavobacteriaceae</taxon>
        <taxon>Flavobacterium</taxon>
    </lineage>
</organism>
<name>A0ABY6LYL5_9FLAO</name>
<dbReference type="Proteomes" id="UP001163328">
    <property type="component" value="Chromosome"/>
</dbReference>
<evidence type="ECO:0000313" key="1">
    <source>
        <dbReference type="EMBL" id="UYW00489.1"/>
    </source>
</evidence>
<gene>
    <name evidence="1" type="ORF">K5I29_07975</name>
</gene>
<accession>A0ABY6LYL5</accession>
<sequence length="79" mass="9358">MEEKKLKLIWDFKGPDAAKIAEHHVIHLNQFIDRENYPIKITGTENVHEMHSTAFMVVNQSTMIEIRDALKPHRGEWYE</sequence>
<proteinExistence type="predicted"/>
<dbReference type="RefSeq" id="WP_264432267.1">
    <property type="nucleotide sequence ID" value="NZ_CP081495.1"/>
</dbReference>
<keyword evidence="2" id="KW-1185">Reference proteome</keyword>
<dbReference type="EMBL" id="CP081495">
    <property type="protein sequence ID" value="UYW00489.1"/>
    <property type="molecule type" value="Genomic_DNA"/>
</dbReference>
<evidence type="ECO:0000313" key="2">
    <source>
        <dbReference type="Proteomes" id="UP001163328"/>
    </source>
</evidence>
<protein>
    <submittedName>
        <fullName evidence="1">Uncharacterized protein</fullName>
    </submittedName>
</protein>
<reference evidence="1" key="1">
    <citation type="submission" date="2021-08" db="EMBL/GenBank/DDBJ databases">
        <title>Flavobacterium sp. strain CC-SYL302.</title>
        <authorList>
            <person name="Lin S.-Y."/>
            <person name="Lee T.-H."/>
            <person name="Young C.-C."/>
        </authorList>
    </citation>
    <scope>NUCLEOTIDE SEQUENCE</scope>
    <source>
        <strain evidence="1">CC-SYL302</strain>
    </source>
</reference>